<organism evidence="5 6">
    <name type="scientific">Blastomyces percursus</name>
    <dbReference type="NCBI Taxonomy" id="1658174"/>
    <lineage>
        <taxon>Eukaryota</taxon>
        <taxon>Fungi</taxon>
        <taxon>Dikarya</taxon>
        <taxon>Ascomycota</taxon>
        <taxon>Pezizomycotina</taxon>
        <taxon>Eurotiomycetes</taxon>
        <taxon>Eurotiomycetidae</taxon>
        <taxon>Onygenales</taxon>
        <taxon>Ajellomycetaceae</taxon>
        <taxon>Blastomyces</taxon>
    </lineage>
</organism>
<dbReference type="GO" id="GO:0005524">
    <property type="term" value="F:ATP binding"/>
    <property type="evidence" value="ECO:0007669"/>
    <property type="project" value="UniProtKB-KW"/>
</dbReference>
<dbReference type="PANTHER" id="PTHR11136">
    <property type="entry name" value="FOLYLPOLYGLUTAMATE SYNTHASE-RELATED"/>
    <property type="match status" value="1"/>
</dbReference>
<dbReference type="PANTHER" id="PTHR11136:SF5">
    <property type="entry name" value="FOLYLPOLYGLUTAMATE SYNTHASE, MITOCHONDRIAL"/>
    <property type="match status" value="1"/>
</dbReference>
<dbReference type="AlphaFoldDB" id="A0A1J9R349"/>
<evidence type="ECO:0000313" key="6">
    <source>
        <dbReference type="Proteomes" id="UP000242791"/>
    </source>
</evidence>
<dbReference type="GO" id="GO:0004326">
    <property type="term" value="F:tetrahydrofolylpolyglutamate synthase activity"/>
    <property type="evidence" value="ECO:0007669"/>
    <property type="project" value="InterPro"/>
</dbReference>
<evidence type="ECO:0000313" key="5">
    <source>
        <dbReference type="EMBL" id="OJD22911.1"/>
    </source>
</evidence>
<dbReference type="GO" id="GO:0005739">
    <property type="term" value="C:mitochondrion"/>
    <property type="evidence" value="ECO:0007669"/>
    <property type="project" value="TreeGrafter"/>
</dbReference>
<evidence type="ECO:0000256" key="1">
    <source>
        <dbReference type="ARBA" id="ARBA00008276"/>
    </source>
</evidence>
<dbReference type="STRING" id="1658174.A0A1J9R349"/>
<keyword evidence="3" id="KW-0547">Nucleotide-binding</keyword>
<dbReference type="GO" id="GO:0005829">
    <property type="term" value="C:cytosol"/>
    <property type="evidence" value="ECO:0007669"/>
    <property type="project" value="TreeGrafter"/>
</dbReference>
<dbReference type="OrthoDB" id="5212574at2759"/>
<comment type="similarity">
    <text evidence="1">Belongs to the folylpolyglutamate synthase family.</text>
</comment>
<keyword evidence="6" id="KW-1185">Reference proteome</keyword>
<evidence type="ECO:0000256" key="3">
    <source>
        <dbReference type="ARBA" id="ARBA00022741"/>
    </source>
</evidence>
<reference evidence="5 6" key="1">
    <citation type="submission" date="2015-08" db="EMBL/GenBank/DDBJ databases">
        <title>Emmonsia species relationships and genome sequence.</title>
        <authorList>
            <person name="Cuomo C.A."/>
            <person name="Schwartz I.S."/>
            <person name="Kenyon C."/>
            <person name="De Hoog G.S."/>
            <person name="Govender N.P."/>
            <person name="Botha A."/>
            <person name="Moreno L."/>
            <person name="De Vries M."/>
            <person name="Munoz J.F."/>
            <person name="Stielow J.B."/>
        </authorList>
    </citation>
    <scope>NUCLEOTIDE SEQUENCE [LARGE SCALE GENOMIC DNA]</scope>
    <source>
        <strain evidence="5 6">EI222</strain>
    </source>
</reference>
<dbReference type="VEuPathDB" id="FungiDB:ACJ73_05737"/>
<evidence type="ECO:0008006" key="7">
    <source>
        <dbReference type="Google" id="ProtNLM"/>
    </source>
</evidence>
<comment type="caution">
    <text evidence="5">The sequence shown here is derived from an EMBL/GenBank/DDBJ whole genome shotgun (WGS) entry which is preliminary data.</text>
</comment>
<keyword evidence="2" id="KW-0436">Ligase</keyword>
<name>A0A1J9R349_9EURO</name>
<keyword evidence="4" id="KW-0067">ATP-binding</keyword>
<evidence type="ECO:0000256" key="4">
    <source>
        <dbReference type="ARBA" id="ARBA00022840"/>
    </source>
</evidence>
<dbReference type="InterPro" id="IPR001645">
    <property type="entry name" value="Folylpolyglutamate_synth"/>
</dbReference>
<dbReference type="SUPFAM" id="SSF53623">
    <property type="entry name" value="MurD-like peptide ligases, catalytic domain"/>
    <property type="match status" value="1"/>
</dbReference>
<accession>A0A1J9R349</accession>
<evidence type="ECO:0000256" key="2">
    <source>
        <dbReference type="ARBA" id="ARBA00022598"/>
    </source>
</evidence>
<gene>
    <name evidence="5" type="ORF">ACJ73_05737</name>
</gene>
<protein>
    <recommendedName>
        <fullName evidence="7">Folylpolyglutamate synthase</fullName>
    </recommendedName>
</protein>
<dbReference type="InterPro" id="IPR036565">
    <property type="entry name" value="Mur-like_cat_sf"/>
</dbReference>
<sequence>MSRHQLLDIMFIHNPRLPIYQRPKLYTLPGQKERARRATIVVSCMSTKGQQDKPRKIGCYTSPHQVENQIDSLLSEIDIKVPSIPGYPGFLALLAIYIFIHEEVDVAVIETGIGGETDSTNVFRSPVVTGITTIDLDHLGTLGSSIEEIARHKAGIFKKGCLAFTVEQSEIVLKTLCNRAHEVQILGELKVISDQIVQDYGISVDPNMYYQRSIASLAISLANAYLRSTGPDFVMTKALARSVERMQLPGRCQIKADGERTWFLSVAHNEVSLKETMLWFKDVVQQPK</sequence>
<dbReference type="Proteomes" id="UP000242791">
    <property type="component" value="Unassembled WGS sequence"/>
</dbReference>
<dbReference type="Gene3D" id="3.40.1190.10">
    <property type="entry name" value="Mur-like, catalytic domain"/>
    <property type="match status" value="1"/>
</dbReference>
<dbReference type="EMBL" id="LGTZ01000925">
    <property type="protein sequence ID" value="OJD22911.1"/>
    <property type="molecule type" value="Genomic_DNA"/>
</dbReference>
<proteinExistence type="inferred from homology"/>